<feature type="signal peptide" evidence="1">
    <location>
        <begin position="1"/>
        <end position="28"/>
    </location>
</feature>
<keyword evidence="1" id="KW-0732">Signal</keyword>
<feature type="chain" id="PRO_5046759625" evidence="1">
    <location>
        <begin position="29"/>
        <end position="466"/>
    </location>
</feature>
<dbReference type="RefSeq" id="WP_220380130.1">
    <property type="nucleotide sequence ID" value="NZ_CP080544.1"/>
</dbReference>
<feature type="domain" description="Peptidase M28" evidence="2">
    <location>
        <begin position="244"/>
        <end position="442"/>
    </location>
</feature>
<dbReference type="Proteomes" id="UP000824755">
    <property type="component" value="Chromosome"/>
</dbReference>
<accession>A0ABX8WR50</accession>
<evidence type="ECO:0000259" key="2">
    <source>
        <dbReference type="Pfam" id="PF04389"/>
    </source>
</evidence>
<reference evidence="3 4" key="1">
    <citation type="submission" date="2021-08" db="EMBL/GenBank/DDBJ databases">
        <title>Lysobacter sp. strain CJ11 Genome sequencing and assembly.</title>
        <authorList>
            <person name="Kim I."/>
        </authorList>
    </citation>
    <scope>NUCLEOTIDE SEQUENCE [LARGE SCALE GENOMIC DNA]</scope>
    <source>
        <strain evidence="3 4">CJ11</strain>
    </source>
</reference>
<dbReference type="Pfam" id="PF04389">
    <property type="entry name" value="Peptidase_M28"/>
    <property type="match status" value="1"/>
</dbReference>
<dbReference type="PANTHER" id="PTHR12147:SF26">
    <property type="entry name" value="PEPTIDASE M28 DOMAIN-CONTAINING PROTEIN"/>
    <property type="match status" value="1"/>
</dbReference>
<organism evidence="3 4">
    <name type="scientific">Lysobacter soyae</name>
    <dbReference type="NCBI Taxonomy" id="2764185"/>
    <lineage>
        <taxon>Bacteria</taxon>
        <taxon>Pseudomonadati</taxon>
        <taxon>Pseudomonadota</taxon>
        <taxon>Gammaproteobacteria</taxon>
        <taxon>Lysobacterales</taxon>
        <taxon>Lysobacteraceae</taxon>
        <taxon>Lysobacter</taxon>
    </lineage>
</organism>
<dbReference type="Gene3D" id="3.40.630.10">
    <property type="entry name" value="Zn peptidases"/>
    <property type="match status" value="1"/>
</dbReference>
<dbReference type="SUPFAM" id="SSF53187">
    <property type="entry name" value="Zn-dependent exopeptidases"/>
    <property type="match status" value="1"/>
</dbReference>
<evidence type="ECO:0000313" key="4">
    <source>
        <dbReference type="Proteomes" id="UP000824755"/>
    </source>
</evidence>
<keyword evidence="4" id="KW-1185">Reference proteome</keyword>
<dbReference type="Gene3D" id="3.50.30.30">
    <property type="match status" value="1"/>
</dbReference>
<proteinExistence type="predicted"/>
<evidence type="ECO:0000256" key="1">
    <source>
        <dbReference type="SAM" id="SignalP"/>
    </source>
</evidence>
<dbReference type="EMBL" id="CP080544">
    <property type="protein sequence ID" value="QYR53313.1"/>
    <property type="molecule type" value="Genomic_DNA"/>
</dbReference>
<protein>
    <submittedName>
        <fullName evidence="3">M20/M25/M40 family metallo-hydrolase</fullName>
    </submittedName>
</protein>
<name>A0ABX8WR50_9GAMM</name>
<dbReference type="PANTHER" id="PTHR12147">
    <property type="entry name" value="METALLOPEPTIDASE M28 FAMILY MEMBER"/>
    <property type="match status" value="1"/>
</dbReference>
<dbReference type="InterPro" id="IPR045175">
    <property type="entry name" value="M28_fam"/>
</dbReference>
<gene>
    <name evidence="3" type="ORF">H8L67_02015</name>
</gene>
<sequence>MMNAKPQARLKALVAACLLASALTSAQAASPQTGVQERDVRAEMYFLAGDAMQGRGSGTLFERIAAEYIGSQFMQFGLEPAGDVDTVGRASFVQTVPVLGKKVVDSFEAQGALAKQMDWKRNVVAFRMADTHVQGKLQKLKAGEAAEKDAVVLLSVAEDAQFNDVFAEFRKLTRAGTRTVIVPANKQIRDNWATLAERDVEAGEQGNLLFVDEALGQHLSSLKDGSEIAFDTMFKKQADTSTWNAIGKITGSDPKLAAQTIVLSAHLDHLGVSTKETDTDRINNGADDDASGSVAVMELARALAAGKKPKRTIYFVCFGSEEAGGYGSRHFLQTLPFPKENFVANLQFEMIGRPDDKVAAQTLWLTGYDRSNLGAELAKRGARLVADPHPEENFFQRSDNYTFARQGVVAHTVSSYGLHKDYHHASDENGKIDFAHMTRSIDSMIKPVRWLAGSDFVPAWVEGKKP</sequence>
<evidence type="ECO:0000313" key="3">
    <source>
        <dbReference type="EMBL" id="QYR53313.1"/>
    </source>
</evidence>
<dbReference type="InterPro" id="IPR007484">
    <property type="entry name" value="Peptidase_M28"/>
</dbReference>